<dbReference type="Gene3D" id="3.90.180.10">
    <property type="entry name" value="Medium-chain alcohol dehydrogenases, catalytic domain"/>
    <property type="match status" value="1"/>
</dbReference>
<dbReference type="AlphaFoldDB" id="B3S5X9"/>
<dbReference type="RefSeq" id="XP_002115526.1">
    <property type="nucleotide sequence ID" value="XM_002115490.1"/>
</dbReference>
<sequence>MKAAQVVEAGAPLQLQEVPLPKATHDEVVIKVISVGVCHSDLHLWDGGYDLGGHYPVTPGHEIVGSVHQMGDEVVDFAVGDNVLVFPWIGCGQCPICQAGDDNVCDKPRSIGIFCNGGYAEYVIIPSYKYLAKISGVDFHAATSLACSGLTAYNAIKKANVRSPEYLVIIGTGGLGLMGIQLAKATTQAKIICVDIDDQKLNIAKNLGADFIVNSSDGNAVQKIYSICPKGVDSVVDFVNASPTAKIGLSILKKRGNLVLVGLFGGSIEISLVTIPLKTLIIQGAYTGTYREMVELLQLAKEGIINPIISKQYSLQEANTALNDLKQRKIVGRAVIIP</sequence>
<dbReference type="PANTHER" id="PTHR43401:SF4">
    <property type="entry name" value="D-ARABINOSE 1-DEHYDROGENASE (NADP(+))"/>
    <property type="match status" value="1"/>
</dbReference>
<dbReference type="InterPro" id="IPR002328">
    <property type="entry name" value="ADH_Zn_CS"/>
</dbReference>
<dbReference type="SMART" id="SM00829">
    <property type="entry name" value="PKS_ER"/>
    <property type="match status" value="1"/>
</dbReference>
<reference evidence="6 7" key="1">
    <citation type="journal article" date="2008" name="Nature">
        <title>The Trichoplax genome and the nature of placozoans.</title>
        <authorList>
            <person name="Srivastava M."/>
            <person name="Begovic E."/>
            <person name="Chapman J."/>
            <person name="Putnam N.H."/>
            <person name="Hellsten U."/>
            <person name="Kawashima T."/>
            <person name="Kuo A."/>
            <person name="Mitros T."/>
            <person name="Salamov A."/>
            <person name="Carpenter M.L."/>
            <person name="Signorovitch A.Y."/>
            <person name="Moreno M.A."/>
            <person name="Kamm K."/>
            <person name="Grimwood J."/>
            <person name="Schmutz J."/>
            <person name="Shapiro H."/>
            <person name="Grigoriev I.V."/>
            <person name="Buss L.W."/>
            <person name="Schierwater B."/>
            <person name="Dellaporta S.L."/>
            <person name="Rokhsar D.S."/>
        </authorList>
    </citation>
    <scope>NUCLEOTIDE SEQUENCE [LARGE SCALE GENOMIC DNA]</scope>
    <source>
        <strain evidence="6 7">Grell-BS-1999</strain>
    </source>
</reference>
<dbReference type="SUPFAM" id="SSF51735">
    <property type="entry name" value="NAD(P)-binding Rossmann-fold domains"/>
    <property type="match status" value="1"/>
</dbReference>
<evidence type="ECO:0000256" key="1">
    <source>
        <dbReference type="ARBA" id="ARBA00022723"/>
    </source>
</evidence>
<dbReference type="OrthoDB" id="1879366at2759"/>
<keyword evidence="1 4" id="KW-0479">Metal-binding</keyword>
<dbReference type="HOGENOM" id="CLU_026673_11_2_1"/>
<dbReference type="InterPro" id="IPR011032">
    <property type="entry name" value="GroES-like_sf"/>
</dbReference>
<dbReference type="InterPro" id="IPR013154">
    <property type="entry name" value="ADH-like_N"/>
</dbReference>
<dbReference type="GO" id="GO:0016491">
    <property type="term" value="F:oxidoreductase activity"/>
    <property type="evidence" value="ECO:0000318"/>
    <property type="project" value="GO_Central"/>
</dbReference>
<comment type="cofactor">
    <cofactor evidence="4">
        <name>Zn(2+)</name>
        <dbReference type="ChEBI" id="CHEBI:29105"/>
    </cofactor>
</comment>
<dbReference type="Proteomes" id="UP000009022">
    <property type="component" value="Unassembled WGS sequence"/>
</dbReference>
<dbReference type="KEGG" id="tad:TRIADDRAFT_29716"/>
<proteinExistence type="inferred from homology"/>
<keyword evidence="3" id="KW-0560">Oxidoreductase</keyword>
<gene>
    <name evidence="6" type="ORF">TRIADDRAFT_29716</name>
</gene>
<protein>
    <recommendedName>
        <fullName evidence="5">Enoyl reductase (ER) domain-containing protein</fullName>
    </recommendedName>
</protein>
<evidence type="ECO:0000313" key="7">
    <source>
        <dbReference type="Proteomes" id="UP000009022"/>
    </source>
</evidence>
<dbReference type="OMA" id="CERGHHS"/>
<dbReference type="GeneID" id="6756738"/>
<feature type="domain" description="Enoyl reductase (ER)" evidence="5">
    <location>
        <begin position="10"/>
        <end position="336"/>
    </location>
</feature>
<evidence type="ECO:0000256" key="4">
    <source>
        <dbReference type="RuleBase" id="RU361277"/>
    </source>
</evidence>
<comment type="similarity">
    <text evidence="4">Belongs to the zinc-containing alcohol dehydrogenase family.</text>
</comment>
<organism evidence="6 7">
    <name type="scientific">Trichoplax adhaerens</name>
    <name type="common">Trichoplax reptans</name>
    <dbReference type="NCBI Taxonomy" id="10228"/>
    <lineage>
        <taxon>Eukaryota</taxon>
        <taxon>Metazoa</taxon>
        <taxon>Placozoa</taxon>
        <taxon>Uniplacotomia</taxon>
        <taxon>Trichoplacea</taxon>
        <taxon>Trichoplacidae</taxon>
        <taxon>Trichoplax</taxon>
    </lineage>
</organism>
<dbReference type="GO" id="GO:0008270">
    <property type="term" value="F:zinc ion binding"/>
    <property type="evidence" value="ECO:0007669"/>
    <property type="project" value="InterPro"/>
</dbReference>
<accession>B3S5X9</accession>
<keyword evidence="2 4" id="KW-0862">Zinc</keyword>
<keyword evidence="7" id="KW-1185">Reference proteome</keyword>
<dbReference type="PhylomeDB" id="B3S5X9"/>
<dbReference type="eggNOG" id="KOG0022">
    <property type="taxonomic scope" value="Eukaryota"/>
</dbReference>
<dbReference type="CDD" id="cd08240">
    <property type="entry name" value="6_hydroxyhexanoate_dh_like"/>
    <property type="match status" value="1"/>
</dbReference>
<name>B3S5X9_TRIAD</name>
<evidence type="ECO:0000256" key="3">
    <source>
        <dbReference type="ARBA" id="ARBA00023002"/>
    </source>
</evidence>
<dbReference type="InParanoid" id="B3S5X9"/>
<dbReference type="STRING" id="10228.B3S5X9"/>
<evidence type="ECO:0000259" key="5">
    <source>
        <dbReference type="SMART" id="SM00829"/>
    </source>
</evidence>
<dbReference type="PROSITE" id="PS00059">
    <property type="entry name" value="ADH_ZINC"/>
    <property type="match status" value="1"/>
</dbReference>
<dbReference type="InterPro" id="IPR036291">
    <property type="entry name" value="NAD(P)-bd_dom_sf"/>
</dbReference>
<dbReference type="SUPFAM" id="SSF50129">
    <property type="entry name" value="GroES-like"/>
    <property type="match status" value="1"/>
</dbReference>
<evidence type="ECO:0000313" key="6">
    <source>
        <dbReference type="EMBL" id="EDV21889.1"/>
    </source>
</evidence>
<dbReference type="InterPro" id="IPR013149">
    <property type="entry name" value="ADH-like_C"/>
</dbReference>
<dbReference type="EMBL" id="DS985251">
    <property type="protein sequence ID" value="EDV21889.1"/>
    <property type="molecule type" value="Genomic_DNA"/>
</dbReference>
<dbReference type="InterPro" id="IPR020843">
    <property type="entry name" value="ER"/>
</dbReference>
<dbReference type="Pfam" id="PF00107">
    <property type="entry name" value="ADH_zinc_N"/>
    <property type="match status" value="1"/>
</dbReference>
<dbReference type="CTD" id="6756738"/>
<dbReference type="InterPro" id="IPR050129">
    <property type="entry name" value="Zn_alcohol_dh"/>
</dbReference>
<evidence type="ECO:0000256" key="2">
    <source>
        <dbReference type="ARBA" id="ARBA00022833"/>
    </source>
</evidence>
<dbReference type="Pfam" id="PF08240">
    <property type="entry name" value="ADH_N"/>
    <property type="match status" value="1"/>
</dbReference>
<dbReference type="Gene3D" id="3.40.50.720">
    <property type="entry name" value="NAD(P)-binding Rossmann-like Domain"/>
    <property type="match status" value="1"/>
</dbReference>
<dbReference type="PANTHER" id="PTHR43401">
    <property type="entry name" value="L-THREONINE 3-DEHYDROGENASE"/>
    <property type="match status" value="1"/>
</dbReference>